<comment type="subcellular location">
    <subcellularLocation>
        <location evidence="1">Cell membrane</location>
        <topology evidence="1">Multi-pass membrane protein</topology>
    </subcellularLocation>
</comment>
<feature type="transmembrane region" description="Helical" evidence="7">
    <location>
        <begin position="167"/>
        <end position="185"/>
    </location>
</feature>
<evidence type="ECO:0000313" key="10">
    <source>
        <dbReference type="Proteomes" id="UP000707138"/>
    </source>
</evidence>
<dbReference type="InterPro" id="IPR011701">
    <property type="entry name" value="MFS"/>
</dbReference>
<protein>
    <submittedName>
        <fullName evidence="9">MFS transporter</fullName>
    </submittedName>
</protein>
<evidence type="ECO:0000256" key="3">
    <source>
        <dbReference type="ARBA" id="ARBA00022475"/>
    </source>
</evidence>
<feature type="transmembrane region" description="Helical" evidence="7">
    <location>
        <begin position="373"/>
        <end position="391"/>
    </location>
</feature>
<dbReference type="InterPro" id="IPR020846">
    <property type="entry name" value="MFS_dom"/>
</dbReference>
<reference evidence="9 10" key="1">
    <citation type="journal article" date="2021" name="Sci. Rep.">
        <title>The distribution of antibiotic resistance genes in chicken gut microbiota commensals.</title>
        <authorList>
            <person name="Juricova H."/>
            <person name="Matiasovicova J."/>
            <person name="Kubasova T."/>
            <person name="Cejkova D."/>
            <person name="Rychlik I."/>
        </authorList>
    </citation>
    <scope>NUCLEOTIDE SEQUENCE [LARGE SCALE GENOMIC DNA]</scope>
    <source>
        <strain evidence="9 10">An537</strain>
    </source>
</reference>
<feature type="transmembrane region" description="Helical" evidence="7">
    <location>
        <begin position="283"/>
        <end position="301"/>
    </location>
</feature>
<dbReference type="Gene3D" id="1.20.1250.20">
    <property type="entry name" value="MFS general substrate transporter like domains"/>
    <property type="match status" value="2"/>
</dbReference>
<feature type="transmembrane region" description="Helical" evidence="7">
    <location>
        <begin position="103"/>
        <end position="124"/>
    </location>
</feature>
<evidence type="ECO:0000256" key="2">
    <source>
        <dbReference type="ARBA" id="ARBA00022448"/>
    </source>
</evidence>
<dbReference type="EMBL" id="JACJLA010000008">
    <property type="protein sequence ID" value="MBM6912737.1"/>
    <property type="molecule type" value="Genomic_DNA"/>
</dbReference>
<dbReference type="PRINTS" id="PR01035">
    <property type="entry name" value="TCRTETA"/>
</dbReference>
<keyword evidence="4 7" id="KW-0812">Transmembrane</keyword>
<evidence type="ECO:0000313" key="9">
    <source>
        <dbReference type="EMBL" id="MBM6912737.1"/>
    </source>
</evidence>
<evidence type="ECO:0000256" key="6">
    <source>
        <dbReference type="ARBA" id="ARBA00023136"/>
    </source>
</evidence>
<feature type="transmembrane region" description="Helical" evidence="7">
    <location>
        <begin position="307"/>
        <end position="329"/>
    </location>
</feature>
<dbReference type="InterPro" id="IPR036259">
    <property type="entry name" value="MFS_trans_sf"/>
</dbReference>
<keyword evidence="2" id="KW-0813">Transport</keyword>
<evidence type="ECO:0000256" key="7">
    <source>
        <dbReference type="SAM" id="Phobius"/>
    </source>
</evidence>
<organism evidence="9 10">
    <name type="scientific">Veillonella magna</name>
    <dbReference type="NCBI Taxonomy" id="464322"/>
    <lineage>
        <taxon>Bacteria</taxon>
        <taxon>Bacillati</taxon>
        <taxon>Bacillota</taxon>
        <taxon>Negativicutes</taxon>
        <taxon>Veillonellales</taxon>
        <taxon>Veillonellaceae</taxon>
        <taxon>Veillonella</taxon>
    </lineage>
</organism>
<dbReference type="Proteomes" id="UP000707138">
    <property type="component" value="Unassembled WGS sequence"/>
</dbReference>
<evidence type="ECO:0000256" key="5">
    <source>
        <dbReference type="ARBA" id="ARBA00022989"/>
    </source>
</evidence>
<dbReference type="Pfam" id="PF07690">
    <property type="entry name" value="MFS_1"/>
    <property type="match status" value="1"/>
</dbReference>
<accession>A0ABS2GGT2</accession>
<evidence type="ECO:0000259" key="8">
    <source>
        <dbReference type="PROSITE" id="PS50850"/>
    </source>
</evidence>
<keyword evidence="5 7" id="KW-1133">Transmembrane helix</keyword>
<evidence type="ECO:0000256" key="1">
    <source>
        <dbReference type="ARBA" id="ARBA00004651"/>
    </source>
</evidence>
<name>A0ABS2GGT2_9FIRM</name>
<proteinExistence type="predicted"/>
<feature type="transmembrane region" description="Helical" evidence="7">
    <location>
        <begin position="44"/>
        <end position="66"/>
    </location>
</feature>
<dbReference type="PANTHER" id="PTHR43414">
    <property type="entry name" value="MULTIDRUG RESISTANCE PROTEIN MDTG"/>
    <property type="match status" value="1"/>
</dbReference>
<dbReference type="PANTHER" id="PTHR43414:SF6">
    <property type="entry name" value="MULTIDRUG RESISTANCE PROTEIN MDTG"/>
    <property type="match status" value="1"/>
</dbReference>
<dbReference type="SUPFAM" id="SSF103473">
    <property type="entry name" value="MFS general substrate transporter"/>
    <property type="match status" value="1"/>
</dbReference>
<gene>
    <name evidence="9" type="ORF">H6A01_05295</name>
</gene>
<feature type="transmembrane region" description="Helical" evidence="7">
    <location>
        <begin position="7"/>
        <end position="32"/>
    </location>
</feature>
<evidence type="ECO:0000256" key="4">
    <source>
        <dbReference type="ARBA" id="ARBA00022692"/>
    </source>
</evidence>
<keyword evidence="10" id="KW-1185">Reference proteome</keyword>
<dbReference type="InterPro" id="IPR001958">
    <property type="entry name" value="Tet-R_TetA/multi-R_MdtG-like"/>
</dbReference>
<feature type="transmembrane region" description="Helical" evidence="7">
    <location>
        <begin position="350"/>
        <end position="367"/>
    </location>
</feature>
<dbReference type="RefSeq" id="WP_205087801.1">
    <property type="nucleotide sequence ID" value="NZ_JACJLA010000008.1"/>
</dbReference>
<feature type="transmembrane region" description="Helical" evidence="7">
    <location>
        <begin position="213"/>
        <end position="237"/>
    </location>
</feature>
<feature type="transmembrane region" description="Helical" evidence="7">
    <location>
        <begin position="78"/>
        <end position="97"/>
    </location>
</feature>
<feature type="transmembrane region" description="Helical" evidence="7">
    <location>
        <begin position="249"/>
        <end position="271"/>
    </location>
</feature>
<comment type="caution">
    <text evidence="9">The sequence shown here is derived from an EMBL/GenBank/DDBJ whole genome shotgun (WGS) entry which is preliminary data.</text>
</comment>
<keyword evidence="6 7" id="KW-0472">Membrane</keyword>
<sequence>MEPWRRTVYICLFGAFLASTGISQLAPILPIYLHELGMESSKDIAVWSGWAMGITHVVVALSAPFWGKLADRKGRKIILLRAGFGMMICNILIGFVTSPIQLVGVRLLQGLVSGYFSGSITLVATETPEKHTGWALGLLASANLAGALLGPLIGGYLAGIFGIRSTFFITAALLCVSTLMTLFFIHENFTPQPTVEKQGFSELRHKLDSFEQLVIISVSSFIYAVAFMSLQPIITVYVRDIVPPATEHLALLAGLVFSATGFAQMMSSSFLGRLIDRVGPRKVLIIALLYVGLLHIPQAYVTNVWQLGLLRFLLGLGLGGLLPALNTYISSHTPKQYSGQVFSYNQSMQFFGYFLGSIGGASLMAWFGFTFLFWATGILFMLNALWVFLRIRS</sequence>
<feature type="transmembrane region" description="Helical" evidence="7">
    <location>
        <begin position="136"/>
        <end position="161"/>
    </location>
</feature>
<feature type="domain" description="Major facilitator superfamily (MFS) profile" evidence="8">
    <location>
        <begin position="7"/>
        <end position="393"/>
    </location>
</feature>
<keyword evidence="3" id="KW-1003">Cell membrane</keyword>
<dbReference type="PROSITE" id="PS50850">
    <property type="entry name" value="MFS"/>
    <property type="match status" value="1"/>
</dbReference>